<dbReference type="InterPro" id="IPR050289">
    <property type="entry name" value="TorD/DmsD_chaperones"/>
</dbReference>
<dbReference type="EMBL" id="QLMG01000089">
    <property type="protein sequence ID" value="RAK07828.1"/>
    <property type="molecule type" value="Genomic_DNA"/>
</dbReference>
<comment type="caution">
    <text evidence="2">The sequence shown here is derived from an EMBL/GenBank/DDBJ whole genome shotgun (WGS) entry which is preliminary data.</text>
</comment>
<dbReference type="Gene3D" id="1.10.3480.10">
    <property type="entry name" value="TorD-like"/>
    <property type="match status" value="1"/>
</dbReference>
<reference evidence="2 3" key="1">
    <citation type="submission" date="2018-06" db="EMBL/GenBank/DDBJ databases">
        <title>Genomic Encyclopedia of Archaeal and Bacterial Type Strains, Phase II (KMG-II): from individual species to whole genera.</title>
        <authorList>
            <person name="Goeker M."/>
        </authorList>
    </citation>
    <scope>NUCLEOTIDE SEQUENCE [LARGE SCALE GENOMIC DNA]</scope>
    <source>
        <strain evidence="2 3">DSM 22011</strain>
    </source>
</reference>
<evidence type="ECO:0000313" key="2">
    <source>
        <dbReference type="EMBL" id="RAK07828.1"/>
    </source>
</evidence>
<dbReference type="InterPro" id="IPR036411">
    <property type="entry name" value="TorD-like_sf"/>
</dbReference>
<dbReference type="Proteomes" id="UP000249165">
    <property type="component" value="Unassembled WGS sequence"/>
</dbReference>
<dbReference type="OrthoDB" id="7926125at2"/>
<dbReference type="InterPro" id="IPR020945">
    <property type="entry name" value="DMSO/NO3_reduct_chaperone"/>
</dbReference>
<keyword evidence="1" id="KW-0143">Chaperone</keyword>
<protein>
    <submittedName>
        <fullName evidence="2">TorA-specific chaperone</fullName>
    </submittedName>
</protein>
<keyword evidence="3" id="KW-1185">Reference proteome</keyword>
<organism evidence="2 3">
    <name type="scientific">Salipiger aestuarii</name>
    <dbReference type="NCBI Taxonomy" id="568098"/>
    <lineage>
        <taxon>Bacteria</taxon>
        <taxon>Pseudomonadati</taxon>
        <taxon>Pseudomonadota</taxon>
        <taxon>Alphaproteobacteria</taxon>
        <taxon>Rhodobacterales</taxon>
        <taxon>Roseobacteraceae</taxon>
        <taxon>Salipiger</taxon>
    </lineage>
</organism>
<evidence type="ECO:0000256" key="1">
    <source>
        <dbReference type="ARBA" id="ARBA00023186"/>
    </source>
</evidence>
<dbReference type="SUPFAM" id="SSF89155">
    <property type="entry name" value="TorD-like"/>
    <property type="match status" value="1"/>
</dbReference>
<dbReference type="RefSeq" id="WP_111551405.1">
    <property type="nucleotide sequence ID" value="NZ_LIQE01000104.1"/>
</dbReference>
<name>A0A327XFQ3_9RHOB</name>
<dbReference type="PANTHER" id="PTHR34227">
    <property type="entry name" value="CHAPERONE PROTEIN YCDY"/>
    <property type="match status" value="1"/>
</dbReference>
<sequence length="204" mass="22220">MNVATLNDAQLKPYARLAEWIGEIFLAPPSAETVERMVAGSGRTLLGDVGEILNCRDAARQMEATLLAAVGQDLSARYVRLFDGVSGRRTVSLYESFYCGNGSRLFQTPVEEMRKILRRLDMSVRAGCHEPPDHLSIELAALAAALDKGDDDTALALQNRMEAWIPQMRARLDAQDQDGFYSSAAVVVTCLLNEIGAARSASSL</sequence>
<proteinExistence type="predicted"/>
<gene>
    <name evidence="2" type="ORF">ATI53_10896</name>
</gene>
<evidence type="ECO:0000313" key="3">
    <source>
        <dbReference type="Proteomes" id="UP000249165"/>
    </source>
</evidence>
<accession>A0A327XFQ3</accession>
<dbReference type="AlphaFoldDB" id="A0A327XFQ3"/>
<dbReference type="PANTHER" id="PTHR34227:SF1">
    <property type="entry name" value="DIMETHYL SULFOXIDE REDUCTASE CHAPERONE-RELATED"/>
    <property type="match status" value="1"/>
</dbReference>
<dbReference type="Pfam" id="PF02613">
    <property type="entry name" value="Nitrate_red_del"/>
    <property type="match status" value="1"/>
</dbReference>